<dbReference type="eggNOG" id="ENOG502S6T9">
    <property type="taxonomic scope" value="Eukaryota"/>
</dbReference>
<dbReference type="Proteomes" id="UP000030687">
    <property type="component" value="Unassembled WGS sequence"/>
</dbReference>
<dbReference type="InterPro" id="IPR044660">
    <property type="entry name" value="IBH1-like"/>
</dbReference>
<keyword evidence="1" id="KW-0805">Transcription regulation</keyword>
<keyword evidence="2" id="KW-0804">Transcription</keyword>
<dbReference type="PANTHER" id="PTHR33124:SF57">
    <property type="entry name" value="TRANSCRIPTION FACTOR UPBEAT-LIKE PROTEIN"/>
    <property type="match status" value="1"/>
</dbReference>
<dbReference type="GO" id="GO:0006355">
    <property type="term" value="P:regulation of DNA-templated transcription"/>
    <property type="evidence" value="ECO:0007669"/>
    <property type="project" value="InterPro"/>
</dbReference>
<evidence type="ECO:0008006" key="5">
    <source>
        <dbReference type="Google" id="ProtNLM"/>
    </source>
</evidence>
<dbReference type="PANTHER" id="PTHR33124">
    <property type="entry name" value="TRANSCRIPTION FACTOR IBH1-LIKE 1"/>
    <property type="match status" value="1"/>
</dbReference>
<evidence type="ECO:0000313" key="4">
    <source>
        <dbReference type="Proteomes" id="UP000030687"/>
    </source>
</evidence>
<proteinExistence type="predicted"/>
<feature type="non-terminal residue" evidence="3">
    <location>
        <position position="1"/>
    </location>
</feature>
<accession>V4T4P0</accession>
<dbReference type="KEGG" id="cic:CICLE_v10013609mg"/>
<evidence type="ECO:0000256" key="2">
    <source>
        <dbReference type="ARBA" id="ARBA00023163"/>
    </source>
</evidence>
<evidence type="ECO:0000256" key="1">
    <source>
        <dbReference type="ARBA" id="ARBA00023015"/>
    </source>
</evidence>
<dbReference type="FunCoup" id="V4T4P0">
    <property type="interactions" value="7"/>
</dbReference>
<protein>
    <recommendedName>
        <fullName evidence="5">BHLH domain-containing protein</fullName>
    </recommendedName>
</protein>
<gene>
    <name evidence="3" type="ORF">CICLE_v10013609mg</name>
</gene>
<sequence>LSLNFSRMRTKKTLKTTLRRTRTKLLRRRRRRRRAAHAISSYCRSRSRGRSSFVSNNGKVSAKLEALKNLIPSGQVNNGDDDNKTVKADQLFQETADYIILLRTRVLILQSLIQFYGSATSMEDQNDNVDVLLL</sequence>
<organism evidence="3 4">
    <name type="scientific">Citrus clementina</name>
    <name type="common">Clementine</name>
    <name type="synonym">Citrus deliciosa x Citrus sinensis</name>
    <dbReference type="NCBI Taxonomy" id="85681"/>
    <lineage>
        <taxon>Eukaryota</taxon>
        <taxon>Viridiplantae</taxon>
        <taxon>Streptophyta</taxon>
        <taxon>Embryophyta</taxon>
        <taxon>Tracheophyta</taxon>
        <taxon>Spermatophyta</taxon>
        <taxon>Magnoliopsida</taxon>
        <taxon>eudicotyledons</taxon>
        <taxon>Gunneridae</taxon>
        <taxon>Pentapetalae</taxon>
        <taxon>rosids</taxon>
        <taxon>malvids</taxon>
        <taxon>Sapindales</taxon>
        <taxon>Rutaceae</taxon>
        <taxon>Aurantioideae</taxon>
        <taxon>Citrus</taxon>
    </lineage>
</organism>
<name>V4T4P0_CITCL</name>
<dbReference type="Gramene" id="ESR44521">
    <property type="protein sequence ID" value="ESR44521"/>
    <property type="gene ID" value="CICLE_v10013609mg"/>
</dbReference>
<dbReference type="AlphaFoldDB" id="V4T4P0"/>
<dbReference type="InParanoid" id="V4T4P0"/>
<evidence type="ECO:0000313" key="3">
    <source>
        <dbReference type="EMBL" id="ESR44521.1"/>
    </source>
</evidence>
<dbReference type="EMBL" id="KI536861">
    <property type="protein sequence ID" value="ESR44521.1"/>
    <property type="molecule type" value="Genomic_DNA"/>
</dbReference>
<keyword evidence="4" id="KW-1185">Reference proteome</keyword>
<reference evidence="3 4" key="1">
    <citation type="submission" date="2013-10" db="EMBL/GenBank/DDBJ databases">
        <authorList>
            <consortium name="International Citrus Genome Consortium"/>
            <person name="Jenkins J."/>
            <person name="Schmutz J."/>
            <person name="Prochnik S."/>
            <person name="Rokhsar D."/>
            <person name="Gmitter F."/>
            <person name="Ollitrault P."/>
            <person name="Machado M."/>
            <person name="Talon M."/>
            <person name="Wincker P."/>
            <person name="Jaillon O."/>
            <person name="Morgante M."/>
        </authorList>
    </citation>
    <scope>NUCLEOTIDE SEQUENCE</scope>
    <source>
        <strain evidence="4">cv. Clemenules</strain>
    </source>
</reference>
<dbReference type="OMA" id="SNNEMQH"/>